<accession>M0A8V3</accession>
<evidence type="ECO:0000256" key="1">
    <source>
        <dbReference type="ARBA" id="ARBA00022649"/>
    </source>
</evidence>
<evidence type="ECO:0000313" key="4">
    <source>
        <dbReference type="Proteomes" id="UP000011693"/>
    </source>
</evidence>
<evidence type="ECO:0000256" key="2">
    <source>
        <dbReference type="SAM" id="MobiDB-lite"/>
    </source>
</evidence>
<dbReference type="RefSeq" id="WP_006169080.1">
    <property type="nucleotide sequence ID" value="NZ_AOIN01000092.1"/>
</dbReference>
<dbReference type="Pfam" id="PF02697">
    <property type="entry name" value="VAPB_antitox"/>
    <property type="match status" value="1"/>
</dbReference>
<protein>
    <recommendedName>
        <fullName evidence="5">CopG family transcriptional regulator</fullName>
    </recommendedName>
</protein>
<dbReference type="Proteomes" id="UP000011693">
    <property type="component" value="Unassembled WGS sequence"/>
</dbReference>
<dbReference type="PATRIC" id="fig|1227492.4.peg.3549"/>
<organism evidence="3 4">
    <name type="scientific">Natrialba chahannaoensis JCM 10990</name>
    <dbReference type="NCBI Taxonomy" id="1227492"/>
    <lineage>
        <taxon>Archaea</taxon>
        <taxon>Methanobacteriati</taxon>
        <taxon>Methanobacteriota</taxon>
        <taxon>Stenosarchaea group</taxon>
        <taxon>Halobacteria</taxon>
        <taxon>Halobacteriales</taxon>
        <taxon>Natrialbaceae</taxon>
        <taxon>Natrialba</taxon>
    </lineage>
</organism>
<proteinExistence type="predicted"/>
<reference evidence="3 4" key="1">
    <citation type="journal article" date="2014" name="PLoS Genet.">
        <title>Phylogenetically driven sequencing of extremely halophilic archaea reveals strategies for static and dynamic osmo-response.</title>
        <authorList>
            <person name="Becker E.A."/>
            <person name="Seitzer P.M."/>
            <person name="Tritt A."/>
            <person name="Larsen D."/>
            <person name="Krusor M."/>
            <person name="Yao A.I."/>
            <person name="Wu D."/>
            <person name="Madern D."/>
            <person name="Eisen J.A."/>
            <person name="Darling A.E."/>
            <person name="Facciotti M.T."/>
        </authorList>
    </citation>
    <scope>NUCLEOTIDE SEQUENCE [LARGE SCALE GENOMIC DNA]</scope>
    <source>
        <strain evidence="3 4">JCM 10990</strain>
    </source>
</reference>
<dbReference type="AlphaFoldDB" id="M0A8V3"/>
<name>M0A8V3_9EURY</name>
<feature type="compositionally biased region" description="Polar residues" evidence="2">
    <location>
        <begin position="60"/>
        <end position="73"/>
    </location>
</feature>
<dbReference type="EMBL" id="AOIN01000092">
    <property type="protein sequence ID" value="ELY94954.1"/>
    <property type="molecule type" value="Genomic_DNA"/>
</dbReference>
<feature type="region of interest" description="Disordered" evidence="2">
    <location>
        <begin position="43"/>
        <end position="90"/>
    </location>
</feature>
<dbReference type="OrthoDB" id="9187at2157"/>
<evidence type="ECO:0000313" key="3">
    <source>
        <dbReference type="EMBL" id="ELY94954.1"/>
    </source>
</evidence>
<comment type="caution">
    <text evidence="3">The sequence shown here is derived from an EMBL/GenBank/DDBJ whole genome shotgun (WGS) entry which is preliminary data.</text>
</comment>
<keyword evidence="1" id="KW-1277">Toxin-antitoxin system</keyword>
<keyword evidence="4" id="KW-1185">Reference proteome</keyword>
<dbReference type="InterPro" id="IPR003847">
    <property type="entry name" value="Put_antitoxin"/>
</dbReference>
<evidence type="ECO:0008006" key="5">
    <source>
        <dbReference type="Google" id="ProtNLM"/>
    </source>
</evidence>
<sequence length="90" mass="10216">METKTISLREDVYEQLEARKREDESVSDLVLRLLEETTVNSREWSGALPDNEADELEQIVESSRSQTSTGLSTRQREALAEPAETDDETT</sequence>
<gene>
    <name evidence="3" type="ORF">C482_17813</name>
</gene>